<accession>A0ABD6AXJ1</accession>
<sequence length="245" mass="26066">MRTPTVAVFRPDDGRISEAVEFLESLGVDAVPDPMLTVQPTGERPGHAEFCIFTSPTGVEIAAETGWTPKDATVCAVGQSTASVLREHEYQVDVVPSTFTSTGLVESLAPAVMGKSVELARSAHGSNVLIDGLESAGASVSETVLYRLERPHTAGHSVLLAVDGKLDGVLFTSPRTVDHFFECKAETLDDSEIQQALNGCVVGAIGSPTARRVRAYGLAVSVVPDSVEFEQLAEDTVERIQRTLE</sequence>
<dbReference type="Pfam" id="PF02602">
    <property type="entry name" value="HEM4"/>
    <property type="match status" value="1"/>
</dbReference>
<organism evidence="2 3">
    <name type="scientific">Halomarina rubra</name>
    <dbReference type="NCBI Taxonomy" id="2071873"/>
    <lineage>
        <taxon>Archaea</taxon>
        <taxon>Methanobacteriati</taxon>
        <taxon>Methanobacteriota</taxon>
        <taxon>Stenosarchaea group</taxon>
        <taxon>Halobacteria</taxon>
        <taxon>Halobacteriales</taxon>
        <taxon>Natronomonadaceae</taxon>
        <taxon>Halomarina</taxon>
    </lineage>
</organism>
<dbReference type="NCBIfam" id="NF004587">
    <property type="entry name" value="PRK05928.2-5"/>
    <property type="match status" value="1"/>
</dbReference>
<dbReference type="PANTHER" id="PTHR40082:SF1">
    <property type="entry name" value="BLR5956 PROTEIN"/>
    <property type="match status" value="1"/>
</dbReference>
<dbReference type="InterPro" id="IPR036108">
    <property type="entry name" value="4pyrrol_syn_uPrphyn_synt_sf"/>
</dbReference>
<dbReference type="CDD" id="cd06578">
    <property type="entry name" value="HemD"/>
    <property type="match status" value="1"/>
</dbReference>
<dbReference type="RefSeq" id="WP_250874469.1">
    <property type="nucleotide sequence ID" value="NZ_JALXFV010000007.1"/>
</dbReference>
<keyword evidence="3" id="KW-1185">Reference proteome</keyword>
<evidence type="ECO:0000259" key="1">
    <source>
        <dbReference type="Pfam" id="PF02602"/>
    </source>
</evidence>
<dbReference type="GO" id="GO:0004852">
    <property type="term" value="F:uroporphyrinogen-III synthase activity"/>
    <property type="evidence" value="ECO:0007669"/>
    <property type="project" value="UniProtKB-EC"/>
</dbReference>
<comment type="caution">
    <text evidence="2">The sequence shown here is derived from an EMBL/GenBank/DDBJ whole genome shotgun (WGS) entry which is preliminary data.</text>
</comment>
<dbReference type="SUPFAM" id="SSF69618">
    <property type="entry name" value="HemD-like"/>
    <property type="match status" value="1"/>
</dbReference>
<name>A0ABD6AXJ1_9EURY</name>
<dbReference type="Gene3D" id="3.40.50.10090">
    <property type="match status" value="2"/>
</dbReference>
<feature type="domain" description="Tetrapyrrole biosynthesis uroporphyrinogen III synthase" evidence="1">
    <location>
        <begin position="19"/>
        <end position="233"/>
    </location>
</feature>
<evidence type="ECO:0000313" key="3">
    <source>
        <dbReference type="Proteomes" id="UP001597187"/>
    </source>
</evidence>
<dbReference type="GO" id="GO:0006779">
    <property type="term" value="P:porphyrin-containing compound biosynthetic process"/>
    <property type="evidence" value="ECO:0007669"/>
    <property type="project" value="UniProtKB-ARBA"/>
</dbReference>
<protein>
    <submittedName>
        <fullName evidence="2">Uroporphyrinogen-III synthase</fullName>
        <ecNumber evidence="2">4.2.1.75</ecNumber>
    </submittedName>
</protein>
<evidence type="ECO:0000313" key="2">
    <source>
        <dbReference type="EMBL" id="MFD1514541.1"/>
    </source>
</evidence>
<dbReference type="Proteomes" id="UP001597187">
    <property type="component" value="Unassembled WGS sequence"/>
</dbReference>
<dbReference type="InterPro" id="IPR003754">
    <property type="entry name" value="4pyrrol_synth_uPrphyn_synth"/>
</dbReference>
<dbReference type="InterPro" id="IPR039793">
    <property type="entry name" value="UROS/Hem4"/>
</dbReference>
<dbReference type="PANTHER" id="PTHR40082">
    <property type="entry name" value="BLR5956 PROTEIN"/>
    <property type="match status" value="1"/>
</dbReference>
<gene>
    <name evidence="2" type="ORF">ACFSBT_14765</name>
</gene>
<proteinExistence type="predicted"/>
<reference evidence="2 3" key="1">
    <citation type="journal article" date="2019" name="Int. J. Syst. Evol. Microbiol.">
        <title>The Global Catalogue of Microorganisms (GCM) 10K type strain sequencing project: providing services to taxonomists for standard genome sequencing and annotation.</title>
        <authorList>
            <consortium name="The Broad Institute Genomics Platform"/>
            <consortium name="The Broad Institute Genome Sequencing Center for Infectious Disease"/>
            <person name="Wu L."/>
            <person name="Ma J."/>
        </authorList>
    </citation>
    <scope>NUCLEOTIDE SEQUENCE [LARGE SCALE GENOMIC DNA]</scope>
    <source>
        <strain evidence="2 3">CGMCC 1.12563</strain>
    </source>
</reference>
<dbReference type="AlphaFoldDB" id="A0ABD6AXJ1"/>
<dbReference type="EMBL" id="JBHUDC010000007">
    <property type="protein sequence ID" value="MFD1514541.1"/>
    <property type="molecule type" value="Genomic_DNA"/>
</dbReference>
<dbReference type="EC" id="4.2.1.75" evidence="2"/>
<keyword evidence="2" id="KW-0456">Lyase</keyword>